<feature type="domain" description="Formiminotransferase N-terminal subdomain" evidence="1">
    <location>
        <begin position="51"/>
        <end position="234"/>
    </location>
</feature>
<keyword evidence="3" id="KW-1185">Reference proteome</keyword>
<dbReference type="GO" id="GO:0005542">
    <property type="term" value="F:folic acid binding"/>
    <property type="evidence" value="ECO:0007669"/>
    <property type="project" value="InterPro"/>
</dbReference>
<dbReference type="OrthoDB" id="48036at2759"/>
<dbReference type="InterPro" id="IPR037070">
    <property type="entry name" value="Formiminotransferase_C_sf"/>
</dbReference>
<dbReference type="InterPro" id="IPR022384">
    <property type="entry name" value="FormiminoTrfase_cat_dom_sf"/>
</dbReference>
<dbReference type="Gene3D" id="3.30.990.10">
    <property type="entry name" value="Formiminotransferase, N-terminal subdomain"/>
    <property type="match status" value="1"/>
</dbReference>
<reference evidence="2" key="2">
    <citation type="submission" date="2011-06" db="UniProtKB">
        <authorList>
            <consortium name="Ensembl"/>
        </authorList>
    </citation>
    <scope>IDENTIFICATION</scope>
</reference>
<dbReference type="Xenbase" id="XB-GENE-5818975">
    <property type="gene designation" value="ftcdnl1"/>
</dbReference>
<dbReference type="AGR" id="Xenbase:XB-GENE-5818975"/>
<reference evidence="4" key="3">
    <citation type="submission" date="2025-04" db="UniProtKB">
        <authorList>
            <consortium name="RefSeq"/>
        </authorList>
    </citation>
    <scope>IDENTIFICATION</scope>
    <source>
        <strain evidence="4">Nigerian</strain>
        <tissue evidence="4">Liver and blood</tissue>
    </source>
</reference>
<dbReference type="InterPro" id="IPR037064">
    <property type="entry name" value="Formiminotransferase_N_sf"/>
</dbReference>
<dbReference type="SUPFAM" id="SSF55116">
    <property type="entry name" value="Formiminotransferase domain of formiminotransferase-cyclodeaminase"/>
    <property type="match status" value="1"/>
</dbReference>
<dbReference type="GO" id="GO:0016740">
    <property type="term" value="F:transferase activity"/>
    <property type="evidence" value="ECO:0007669"/>
    <property type="project" value="InterPro"/>
</dbReference>
<dbReference type="PANTHER" id="PTHR12234">
    <property type="entry name" value="FORMIMINOTRANSFERASE-CYCLODEAMINASE"/>
    <property type="match status" value="1"/>
</dbReference>
<dbReference type="Gene3D" id="3.30.70.670">
    <property type="entry name" value="Formiminotransferase, C-terminal subdomain"/>
    <property type="match status" value="1"/>
</dbReference>
<evidence type="ECO:0000313" key="2">
    <source>
        <dbReference type="Ensembl" id="ENSXETP00000039628"/>
    </source>
</evidence>
<sequence>MPAMGFPVSFVTSPHHVVSWKVEGRSNSLWRLGKRQETGNRAMSSSKLGQRLAACLLNVSEARKKYVVEKIARAALYDKNGKMHPNTAVLNIFSDYDYNRSVITIAATAEQIGKSVLSACIEGFASIDLAEHDGIHPCLGAIDLVPIYPLSGVTLEKCGEVARDIAEGMATSIPGCSIFLFGYADLQDQKSLAEKRRDLGWFKNKTGIDLNKLKADVGAQPSRRYGITGVGASPYVMNCNVTLCTQDLAIGRAIAAAIRSRTEGGLKGVQAMAFPHDGLVEIACNVESFSDAQESSFTTHVKKYISYSICGKAFSYMSPQHIEARIRELATQHGIEIAGTALVGFSPQICKSTTEYALSHGIAEFWKTRKGIFM</sequence>
<proteinExistence type="predicted"/>
<name>A0A803KJA0_XENTR</name>
<evidence type="ECO:0000259" key="1">
    <source>
        <dbReference type="SMART" id="SM01222"/>
    </source>
</evidence>
<accession>A0A803KJA0</accession>
<evidence type="ECO:0000313" key="3">
    <source>
        <dbReference type="Proteomes" id="UP000008143"/>
    </source>
</evidence>
<dbReference type="Bgee" id="ENSXETG00000018288">
    <property type="expression patterns" value="Expressed in egg cell and 15 other cell types or tissues"/>
</dbReference>
<organism evidence="2">
    <name type="scientific">Xenopus tropicalis</name>
    <name type="common">Western clawed frog</name>
    <name type="synonym">Silurana tropicalis</name>
    <dbReference type="NCBI Taxonomy" id="8364"/>
    <lineage>
        <taxon>Eukaryota</taxon>
        <taxon>Metazoa</taxon>
        <taxon>Chordata</taxon>
        <taxon>Craniata</taxon>
        <taxon>Vertebrata</taxon>
        <taxon>Euteleostomi</taxon>
        <taxon>Amphibia</taxon>
        <taxon>Batrachia</taxon>
        <taxon>Anura</taxon>
        <taxon>Pipoidea</taxon>
        <taxon>Pipidae</taxon>
        <taxon>Xenopodinae</taxon>
        <taxon>Xenopus</taxon>
        <taxon>Silurana</taxon>
    </lineage>
</organism>
<dbReference type="GeneTree" id="ENSGT00390000005581"/>
<dbReference type="RefSeq" id="XP_031748346.1">
    <property type="nucleotide sequence ID" value="XM_031892486.1"/>
</dbReference>
<reference evidence="2" key="1">
    <citation type="journal article" date="2010" name="Science">
        <title>The genome of the Western clawed frog Xenopus tropicalis.</title>
        <authorList>
            <person name="Hellsten U."/>
            <person name="Harland R.M."/>
            <person name="Gilchrist M.J."/>
            <person name="Hendrix D."/>
            <person name="Jurka J."/>
            <person name="Kapitonov V."/>
            <person name="Ovcharenko I."/>
            <person name="Putnam N.H."/>
            <person name="Shu S."/>
            <person name="Taher L."/>
            <person name="Blitz I.L."/>
            <person name="Blumberg B."/>
            <person name="Dichmann D.S."/>
            <person name="Dubchak I."/>
            <person name="Amaya E."/>
            <person name="Detter J.C."/>
            <person name="Fletcher R."/>
            <person name="Gerhard D.S."/>
            <person name="Goodstein D."/>
            <person name="Graves T."/>
            <person name="Grigoriev I.V."/>
            <person name="Grimwood J."/>
            <person name="Kawashima T."/>
            <person name="Lindquist E."/>
            <person name="Lucas S.M."/>
            <person name="Mead P.E."/>
            <person name="Mitros T."/>
            <person name="Ogino H."/>
            <person name="Ohta Y."/>
            <person name="Poliakov A.V."/>
            <person name="Pollet N."/>
            <person name="Robert J."/>
            <person name="Salamov A."/>
            <person name="Sater A.K."/>
            <person name="Schmutz J."/>
            <person name="Terry A."/>
            <person name="Vize P.D."/>
            <person name="Warren W.C."/>
            <person name="Wells D."/>
            <person name="Wills A."/>
            <person name="Wilson R.K."/>
            <person name="Zimmerman L.B."/>
            <person name="Zorn A.M."/>
            <person name="Grainger R."/>
            <person name="Grammer T."/>
            <person name="Khokha M.K."/>
            <person name="Richardson P.M."/>
            <person name="Rokhsar D.S."/>
        </authorList>
    </citation>
    <scope>NUCLEOTIDE SEQUENCE [LARGE SCALE GENOMIC DNA]</scope>
    <source>
        <strain evidence="2">Nigerian</strain>
    </source>
</reference>
<evidence type="ECO:0000313" key="5">
    <source>
        <dbReference type="Xenbase" id="XB-GENE-5818975"/>
    </source>
</evidence>
<dbReference type="PANTHER" id="PTHR12234:SF1">
    <property type="entry name" value="FORMIMINOTRANSFERASE N-TERMINAL SUBDOMAIN-CONTAINING PROTEIN"/>
    <property type="match status" value="1"/>
</dbReference>
<dbReference type="Proteomes" id="UP000008143">
    <property type="component" value="Chromosome 9"/>
</dbReference>
<gene>
    <name evidence="5" type="primary">ftcdnl1</name>
    <name evidence="4" type="synonym">LOC100127872</name>
    <name evidence="5" type="synonym">XB5818974</name>
    <name evidence="2" type="synonym">XB5818974 [provisional]</name>
</gene>
<dbReference type="SMART" id="SM01222">
    <property type="entry name" value="FTCD_N"/>
    <property type="match status" value="1"/>
</dbReference>
<dbReference type="AlphaFoldDB" id="A0A803KJA0"/>
<dbReference type="Ensembl" id="ENSXETT00000039628">
    <property type="protein sequence ID" value="ENSXETP00000039628"/>
    <property type="gene ID" value="ENSXETG00000018288"/>
</dbReference>
<dbReference type="InterPro" id="IPR012886">
    <property type="entry name" value="Formiminotransferase_N"/>
</dbReference>
<evidence type="ECO:0000313" key="4">
    <source>
        <dbReference type="RefSeq" id="XP_031748346.1"/>
    </source>
</evidence>
<dbReference type="InterPro" id="IPR051623">
    <property type="entry name" value="FTCD"/>
</dbReference>
<dbReference type="Pfam" id="PF07837">
    <property type="entry name" value="FTCD_N"/>
    <property type="match status" value="1"/>
</dbReference>
<protein>
    <submittedName>
        <fullName evidence="4">Formiminotransferase N-terminal subdomain-containing protein isoform X1</fullName>
    </submittedName>
    <submittedName>
        <fullName evidence="2">Uncharacterized XB5818974</fullName>
    </submittedName>
</protein>
<dbReference type="OMA" id="TAPHREN"/>